<keyword evidence="2" id="KW-0732">Signal</keyword>
<dbReference type="PROSITE" id="PS50181">
    <property type="entry name" value="FBOX"/>
    <property type="match status" value="1"/>
</dbReference>
<dbReference type="AlphaFoldDB" id="A0A4P9ZLR6"/>
<keyword evidence="5" id="KW-1185">Reference proteome</keyword>
<evidence type="ECO:0000313" key="5">
    <source>
        <dbReference type="Proteomes" id="UP000268162"/>
    </source>
</evidence>
<organism evidence="4 5">
    <name type="scientific">Dimargaris cristalligena</name>
    <dbReference type="NCBI Taxonomy" id="215637"/>
    <lineage>
        <taxon>Eukaryota</taxon>
        <taxon>Fungi</taxon>
        <taxon>Fungi incertae sedis</taxon>
        <taxon>Zoopagomycota</taxon>
        <taxon>Kickxellomycotina</taxon>
        <taxon>Dimargaritomycetes</taxon>
        <taxon>Dimargaritales</taxon>
        <taxon>Dimargaritaceae</taxon>
        <taxon>Dimargaris</taxon>
    </lineage>
</organism>
<sequence length="444" mass="49016">MRLLPSTASAWVGLSGLVFVALVTKTGTHAHPSISLLDIPTELWPSMIEPLALNDIQRLRRVSRNFQSLLDNSEIKYIQLQKYAQLYIEKPEGSVLIPQFLAKLIPAEATNAYIQLLHKCIQSDLETKSTGSRAPRRQHTRSKDRHTPGIPSIPGSILPPMTGSSRSVALDSQFQAALTQAESHLRQRMRWFPLLALVTGRHVDLALPAFTKLTESFPTTQAEIKRSVAQPLYELAQQLPEGLITKSHTNLRFFLSPLVALELVTILILNHAGEGVLDVLERAQTSHSLGNYQHVSNFAHLLALEYNLPELVGKIKAAYSLLATDRVHHCALAFGFSQAAEQTARGGDHDAAGATAPIVSSTVAPTTPNPQQPSTLLVDPTVACTKLFHDPHFLYVSPSTFETPIMAPRVYHHHQSNEDQSSDLDQSVIIATEWEKNYGSVKWV</sequence>
<feature type="signal peptide" evidence="2">
    <location>
        <begin position="1"/>
        <end position="30"/>
    </location>
</feature>
<evidence type="ECO:0000259" key="3">
    <source>
        <dbReference type="PROSITE" id="PS50181"/>
    </source>
</evidence>
<evidence type="ECO:0000256" key="1">
    <source>
        <dbReference type="SAM" id="MobiDB-lite"/>
    </source>
</evidence>
<dbReference type="Proteomes" id="UP000268162">
    <property type="component" value="Unassembled WGS sequence"/>
</dbReference>
<feature type="compositionally biased region" description="Low complexity" evidence="1">
    <location>
        <begin position="148"/>
        <end position="157"/>
    </location>
</feature>
<gene>
    <name evidence="4" type="ORF">BJ085DRAFT_31441</name>
</gene>
<proteinExistence type="predicted"/>
<evidence type="ECO:0000256" key="2">
    <source>
        <dbReference type="SAM" id="SignalP"/>
    </source>
</evidence>
<feature type="compositionally biased region" description="Basic residues" evidence="1">
    <location>
        <begin position="134"/>
        <end position="144"/>
    </location>
</feature>
<reference evidence="5" key="1">
    <citation type="journal article" date="2018" name="Nat. Microbiol.">
        <title>Leveraging single-cell genomics to expand the fungal tree of life.</title>
        <authorList>
            <person name="Ahrendt S.R."/>
            <person name="Quandt C.A."/>
            <person name="Ciobanu D."/>
            <person name="Clum A."/>
            <person name="Salamov A."/>
            <person name="Andreopoulos B."/>
            <person name="Cheng J.F."/>
            <person name="Woyke T."/>
            <person name="Pelin A."/>
            <person name="Henrissat B."/>
            <person name="Reynolds N.K."/>
            <person name="Benny G.L."/>
            <person name="Smith M.E."/>
            <person name="James T.Y."/>
            <person name="Grigoriev I.V."/>
        </authorList>
    </citation>
    <scope>NUCLEOTIDE SEQUENCE [LARGE SCALE GENOMIC DNA]</scope>
    <source>
        <strain evidence="5">RSA 468</strain>
    </source>
</reference>
<feature type="region of interest" description="Disordered" evidence="1">
    <location>
        <begin position="127"/>
        <end position="157"/>
    </location>
</feature>
<evidence type="ECO:0000313" key="4">
    <source>
        <dbReference type="EMBL" id="RKP34227.1"/>
    </source>
</evidence>
<feature type="domain" description="F-box" evidence="3">
    <location>
        <begin position="33"/>
        <end position="80"/>
    </location>
</feature>
<name>A0A4P9ZLR6_9FUNG</name>
<protein>
    <recommendedName>
        <fullName evidence="3">F-box domain-containing protein</fullName>
    </recommendedName>
</protein>
<accession>A0A4P9ZLR6</accession>
<dbReference type="InterPro" id="IPR001810">
    <property type="entry name" value="F-box_dom"/>
</dbReference>
<feature type="chain" id="PRO_5020192734" description="F-box domain-containing protein" evidence="2">
    <location>
        <begin position="31"/>
        <end position="444"/>
    </location>
</feature>
<dbReference type="EMBL" id="ML003299">
    <property type="protein sequence ID" value="RKP34227.1"/>
    <property type="molecule type" value="Genomic_DNA"/>
</dbReference>